<evidence type="ECO:0000256" key="3">
    <source>
        <dbReference type="ARBA" id="ARBA00010199"/>
    </source>
</evidence>
<dbReference type="AlphaFoldDB" id="A0A2Y9B988"/>
<dbReference type="PANTHER" id="PTHR43298">
    <property type="entry name" value="MULTIDRUG RESISTANCE PROTEIN NORM-RELATED"/>
    <property type="match status" value="1"/>
</dbReference>
<name>A0A2Y9B988_9FIRM</name>
<comment type="similarity">
    <text evidence="3">Belongs to the multi antimicrobial extrusion (MATE) (TC 2.A.66.1) family.</text>
</comment>
<comment type="caution">
    <text evidence="14">The sequence shown here is derived from an EMBL/GenBank/DDBJ whole genome shotgun (WGS) entry which is preliminary data.</text>
</comment>
<feature type="transmembrane region" description="Helical" evidence="13">
    <location>
        <begin position="444"/>
        <end position="466"/>
    </location>
</feature>
<dbReference type="CDD" id="cd13140">
    <property type="entry name" value="MATE_like_1"/>
    <property type="match status" value="1"/>
</dbReference>
<feature type="transmembrane region" description="Helical" evidence="13">
    <location>
        <begin position="159"/>
        <end position="178"/>
    </location>
</feature>
<keyword evidence="5" id="KW-0813">Transport</keyword>
<evidence type="ECO:0000256" key="9">
    <source>
        <dbReference type="ARBA" id="ARBA00022989"/>
    </source>
</evidence>
<dbReference type="EMBL" id="QGDL01000001">
    <property type="protein sequence ID" value="PWJ32141.1"/>
    <property type="molecule type" value="Genomic_DNA"/>
</dbReference>
<feature type="transmembrane region" description="Helical" evidence="13">
    <location>
        <begin position="6"/>
        <end position="26"/>
    </location>
</feature>
<keyword evidence="10" id="KW-0406">Ion transport</keyword>
<dbReference type="PANTHER" id="PTHR43298:SF2">
    <property type="entry name" value="FMN_FAD EXPORTER YEEO-RELATED"/>
    <property type="match status" value="1"/>
</dbReference>
<organism evidence="14 15">
    <name type="scientific">Faecalicatena orotica</name>
    <dbReference type="NCBI Taxonomy" id="1544"/>
    <lineage>
        <taxon>Bacteria</taxon>
        <taxon>Bacillati</taxon>
        <taxon>Bacillota</taxon>
        <taxon>Clostridia</taxon>
        <taxon>Lachnospirales</taxon>
        <taxon>Lachnospiraceae</taxon>
        <taxon>Faecalicatena</taxon>
    </lineage>
</organism>
<evidence type="ECO:0000256" key="2">
    <source>
        <dbReference type="ARBA" id="ARBA00004651"/>
    </source>
</evidence>
<evidence type="ECO:0000256" key="1">
    <source>
        <dbReference type="ARBA" id="ARBA00003408"/>
    </source>
</evidence>
<comment type="subcellular location">
    <subcellularLocation>
        <location evidence="2">Cell membrane</location>
        <topology evidence="2">Multi-pass membrane protein</topology>
    </subcellularLocation>
</comment>
<evidence type="ECO:0000256" key="13">
    <source>
        <dbReference type="SAM" id="Phobius"/>
    </source>
</evidence>
<reference evidence="14 15" key="1">
    <citation type="submission" date="2018-05" db="EMBL/GenBank/DDBJ databases">
        <title>The Hungate 1000. A catalogue of reference genomes from the rumen microbiome.</title>
        <authorList>
            <person name="Kelly W."/>
        </authorList>
    </citation>
    <scope>NUCLEOTIDE SEQUENCE [LARGE SCALE GENOMIC DNA]</scope>
    <source>
        <strain evidence="14 15">NLAE-zl-C242</strain>
    </source>
</reference>
<feature type="transmembrane region" description="Helical" evidence="13">
    <location>
        <begin position="267"/>
        <end position="292"/>
    </location>
</feature>
<comment type="function">
    <text evidence="1">Multidrug efflux pump.</text>
</comment>
<evidence type="ECO:0000313" key="14">
    <source>
        <dbReference type="EMBL" id="PWJ32141.1"/>
    </source>
</evidence>
<protein>
    <recommendedName>
        <fullName evidence="4">Probable multidrug resistance protein NorM</fullName>
    </recommendedName>
    <alternativeName>
        <fullName evidence="12">Multidrug-efflux transporter</fullName>
    </alternativeName>
</protein>
<feature type="transmembrane region" description="Helical" evidence="13">
    <location>
        <begin position="120"/>
        <end position="147"/>
    </location>
</feature>
<evidence type="ECO:0000256" key="4">
    <source>
        <dbReference type="ARBA" id="ARBA00020268"/>
    </source>
</evidence>
<evidence type="ECO:0000256" key="8">
    <source>
        <dbReference type="ARBA" id="ARBA00022692"/>
    </source>
</evidence>
<gene>
    <name evidence="14" type="ORF">A8806_101429</name>
</gene>
<dbReference type="GO" id="GO:0015297">
    <property type="term" value="F:antiporter activity"/>
    <property type="evidence" value="ECO:0007669"/>
    <property type="project" value="UniProtKB-KW"/>
</dbReference>
<dbReference type="InterPro" id="IPR048279">
    <property type="entry name" value="MdtK-like"/>
</dbReference>
<keyword evidence="7" id="KW-1003">Cell membrane</keyword>
<dbReference type="GO" id="GO:0042910">
    <property type="term" value="F:xenobiotic transmembrane transporter activity"/>
    <property type="evidence" value="ECO:0007669"/>
    <property type="project" value="InterPro"/>
</dbReference>
<keyword evidence="11 13" id="KW-0472">Membrane</keyword>
<dbReference type="GO" id="GO:0005886">
    <property type="term" value="C:plasma membrane"/>
    <property type="evidence" value="ECO:0007669"/>
    <property type="project" value="UniProtKB-SubCell"/>
</dbReference>
<feature type="transmembrane region" description="Helical" evidence="13">
    <location>
        <begin position="190"/>
        <end position="211"/>
    </location>
</feature>
<keyword evidence="8 13" id="KW-0812">Transmembrane</keyword>
<keyword evidence="15" id="KW-1185">Reference proteome</keyword>
<evidence type="ECO:0000256" key="12">
    <source>
        <dbReference type="ARBA" id="ARBA00031636"/>
    </source>
</evidence>
<evidence type="ECO:0000256" key="7">
    <source>
        <dbReference type="ARBA" id="ARBA00022475"/>
    </source>
</evidence>
<accession>A0A2Y9B988</accession>
<evidence type="ECO:0000256" key="5">
    <source>
        <dbReference type="ARBA" id="ARBA00022448"/>
    </source>
</evidence>
<keyword evidence="6" id="KW-0050">Antiport</keyword>
<dbReference type="InterPro" id="IPR050222">
    <property type="entry name" value="MATE_MdtK"/>
</dbReference>
<evidence type="ECO:0000256" key="10">
    <source>
        <dbReference type="ARBA" id="ARBA00023065"/>
    </source>
</evidence>
<keyword evidence="9 13" id="KW-1133">Transmembrane helix</keyword>
<dbReference type="Proteomes" id="UP000245845">
    <property type="component" value="Unassembled WGS sequence"/>
</dbReference>
<dbReference type="Pfam" id="PF01554">
    <property type="entry name" value="MatE"/>
    <property type="match status" value="2"/>
</dbReference>
<dbReference type="GO" id="GO:0006811">
    <property type="term" value="P:monoatomic ion transport"/>
    <property type="evidence" value="ECO:0007669"/>
    <property type="project" value="UniProtKB-KW"/>
</dbReference>
<feature type="transmembrane region" description="Helical" evidence="13">
    <location>
        <begin position="64"/>
        <end position="86"/>
    </location>
</feature>
<evidence type="ECO:0000256" key="11">
    <source>
        <dbReference type="ARBA" id="ARBA00023136"/>
    </source>
</evidence>
<evidence type="ECO:0000313" key="15">
    <source>
        <dbReference type="Proteomes" id="UP000245845"/>
    </source>
</evidence>
<feature type="transmembrane region" description="Helical" evidence="13">
    <location>
        <begin position="350"/>
        <end position="374"/>
    </location>
</feature>
<evidence type="ECO:0000256" key="6">
    <source>
        <dbReference type="ARBA" id="ARBA00022449"/>
    </source>
</evidence>
<dbReference type="InterPro" id="IPR002528">
    <property type="entry name" value="MATE_fam"/>
</dbReference>
<sequence>MLIWIYGVIMLFAITNIYYLGGFTTVRKNVDLLNGPIAGSLARLALPIMGTSLIQMAYNLTDMLWIGRLGSNAVAAVGAAGMYIWLSAGFTMLARMGGQVLTAQSLGAGKNEEAVRYASAALWMGLILGLLYGAVSIVFHVPLVAFFRLNSPEVIRNAQWYLIITCGAIVFNFINQILTGLLTAMGNSITTFWSTTTGLLINLVLDPILIFGPGPLPVLGVKGAAIATVFAQVIVFVIYIMRIRKDPVIFSKVKIFHRPDFRYIKEILLIGLPAAVQNIFFTAISMIIARLIAGWGDAAVAVQKVGSQIESISWMTAEGFGSSVNAFTAQNYGAGKNERVRKGYFTALRIMGIWGVFTTLALLLFPEFLFRLFISEPDVIPMGVDYLRILALSQLFMCTEAASAGTFQGLGKSMPPSLTGITFNLLRIPLAVLLSATVLKLNGIWWSITISSIIKGIILPVWLMLFMHRLWKNKKS</sequence>
<feature type="transmembrane region" description="Helical" evidence="13">
    <location>
        <begin position="223"/>
        <end position="241"/>
    </location>
</feature>
<dbReference type="PIRSF" id="PIRSF006603">
    <property type="entry name" value="DinF"/>
    <property type="match status" value="1"/>
</dbReference>
<dbReference type="NCBIfam" id="TIGR00797">
    <property type="entry name" value="matE"/>
    <property type="match status" value="1"/>
</dbReference>
<proteinExistence type="inferred from homology"/>
<feature type="transmembrane region" description="Helical" evidence="13">
    <location>
        <begin position="38"/>
        <end position="58"/>
    </location>
</feature>